<protein>
    <submittedName>
        <fullName evidence="1">Uncharacterized protein</fullName>
    </submittedName>
</protein>
<proteinExistence type="predicted"/>
<evidence type="ECO:0000313" key="1">
    <source>
        <dbReference type="EMBL" id="AVE21004.1"/>
    </source>
</evidence>
<dbReference type="AlphaFoldDB" id="A0A2L1KF91"/>
<organism evidence="1">
    <name type="scientific">Pseudomonas aeruginosa</name>
    <dbReference type="NCBI Taxonomy" id="287"/>
    <lineage>
        <taxon>Bacteria</taxon>
        <taxon>Pseudomonadati</taxon>
        <taxon>Pseudomonadota</taxon>
        <taxon>Gammaproteobacteria</taxon>
        <taxon>Pseudomonadales</taxon>
        <taxon>Pseudomonadaceae</taxon>
        <taxon>Pseudomonas</taxon>
    </lineage>
</organism>
<geneLocation type="plasmid" evidence="1">
    <name>p12939-PER</name>
</geneLocation>
<accession>A0A2L1KF91</accession>
<sequence>MLADSFMGMSAALQNTSALTLLLKHSVIQRALASMNEVDVSQ</sequence>
<reference evidence="1" key="1">
    <citation type="submission" date="2017-06" db="EMBL/GenBank/DDBJ databases">
        <title>Complete sequence of p12939-PER from clinical Pseudomonas aeruginosa.</title>
        <authorList>
            <person name="Yuan M."/>
            <person name="Feng J."/>
            <person name="Zhan Z."/>
            <person name="Jiang X."/>
            <person name="Zhang D."/>
            <person name="Chen X."/>
            <person name="Zhao X."/>
            <person name="Che J."/>
            <person name="Lu J."/>
            <person name="Xu J."/>
            <person name="Li J."/>
            <person name="Zhou D."/>
        </authorList>
    </citation>
    <scope>NUCLEOTIDE SEQUENCE</scope>
    <source>
        <plasmid evidence="1">p12939-PER</plasmid>
    </source>
</reference>
<keyword evidence="1" id="KW-0614">Plasmid</keyword>
<dbReference type="RefSeq" id="WP_257792980.1">
    <property type="nucleotide sequence ID" value="NZ_MF344569.1"/>
</dbReference>
<dbReference type="EMBL" id="MF344569">
    <property type="protein sequence ID" value="AVE21004.1"/>
    <property type="molecule type" value="Genomic_DNA"/>
</dbReference>
<name>A0A2L1KF91_PSEAI</name>